<comment type="caution">
    <text evidence="2">The sequence shown here is derived from an EMBL/GenBank/DDBJ whole genome shotgun (WGS) entry which is preliminary data.</text>
</comment>
<protein>
    <submittedName>
        <fullName evidence="2">SseB family protein</fullName>
    </submittedName>
</protein>
<organism evidence="2 3">
    <name type="scientific">Candidatus Blautia faecigallinarum</name>
    <dbReference type="NCBI Taxonomy" id="2838488"/>
    <lineage>
        <taxon>Bacteria</taxon>
        <taxon>Bacillati</taxon>
        <taxon>Bacillota</taxon>
        <taxon>Clostridia</taxon>
        <taxon>Lachnospirales</taxon>
        <taxon>Lachnospiraceae</taxon>
        <taxon>Blautia</taxon>
    </lineage>
</organism>
<proteinExistence type="predicted"/>
<name>A0A9D2DTR7_9FIRM</name>
<sequence>MGISKEQAVKELQNREFVFVAYSQVTRLPYVTCDEETFNDQAWVFSTEEGIKEYGKKRLEDKVLLMGMRYEKKDYPRFYGTLYAIGVNTVIWVDGEEQCEVDLENIAKQDLSKLPPEKRPLLNPALQLSGIYFMQELRRPVKNEERRNMRELEEEFVADLRKSEFLMVMEVSKDDPKKINIPFLKDKKDQILQPVFSDVMELEKFTKGKKMRVAKLPFAKLPEVMLENAAAYVVNPMGFNLVLNKDQVKKIIG</sequence>
<reference evidence="2" key="1">
    <citation type="journal article" date="2021" name="PeerJ">
        <title>Extensive microbial diversity within the chicken gut microbiome revealed by metagenomics and culture.</title>
        <authorList>
            <person name="Gilroy R."/>
            <person name="Ravi A."/>
            <person name="Getino M."/>
            <person name="Pursley I."/>
            <person name="Horton D.L."/>
            <person name="Alikhan N.F."/>
            <person name="Baker D."/>
            <person name="Gharbi K."/>
            <person name="Hall N."/>
            <person name="Watson M."/>
            <person name="Adriaenssens E.M."/>
            <person name="Foster-Nyarko E."/>
            <person name="Jarju S."/>
            <person name="Secka A."/>
            <person name="Antonio M."/>
            <person name="Oren A."/>
            <person name="Chaudhuri R.R."/>
            <person name="La Ragione R."/>
            <person name="Hildebrand F."/>
            <person name="Pallen M.J."/>
        </authorList>
    </citation>
    <scope>NUCLEOTIDE SEQUENCE</scope>
    <source>
        <strain evidence="2">14324</strain>
    </source>
</reference>
<evidence type="ECO:0000259" key="1">
    <source>
        <dbReference type="Pfam" id="PF07179"/>
    </source>
</evidence>
<evidence type="ECO:0000313" key="3">
    <source>
        <dbReference type="Proteomes" id="UP000824041"/>
    </source>
</evidence>
<evidence type="ECO:0000313" key="2">
    <source>
        <dbReference type="EMBL" id="HIZ23122.1"/>
    </source>
</evidence>
<dbReference type="Pfam" id="PF07179">
    <property type="entry name" value="SseB"/>
    <property type="match status" value="1"/>
</dbReference>
<feature type="domain" description="SseB protein N-terminal" evidence="1">
    <location>
        <begin position="151"/>
        <end position="248"/>
    </location>
</feature>
<dbReference type="EMBL" id="DXBU01000136">
    <property type="protein sequence ID" value="HIZ23122.1"/>
    <property type="molecule type" value="Genomic_DNA"/>
</dbReference>
<gene>
    <name evidence="2" type="ORF">IAA21_10060</name>
</gene>
<accession>A0A9D2DTR7</accession>
<dbReference type="Proteomes" id="UP000824041">
    <property type="component" value="Unassembled WGS sequence"/>
</dbReference>
<dbReference type="InterPro" id="IPR009839">
    <property type="entry name" value="SseB_N"/>
</dbReference>
<reference evidence="2" key="2">
    <citation type="submission" date="2021-04" db="EMBL/GenBank/DDBJ databases">
        <authorList>
            <person name="Gilroy R."/>
        </authorList>
    </citation>
    <scope>NUCLEOTIDE SEQUENCE</scope>
    <source>
        <strain evidence="2">14324</strain>
    </source>
</reference>
<dbReference type="AlphaFoldDB" id="A0A9D2DTR7"/>